<dbReference type="OrthoDB" id="9803968at2"/>
<dbReference type="STRING" id="740709.A10D4_05926"/>
<organism evidence="3 4">
    <name type="scientific">Idiomarina xiamenensis 10-D-4</name>
    <dbReference type="NCBI Taxonomy" id="740709"/>
    <lineage>
        <taxon>Bacteria</taxon>
        <taxon>Pseudomonadati</taxon>
        <taxon>Pseudomonadota</taxon>
        <taxon>Gammaproteobacteria</taxon>
        <taxon>Alteromonadales</taxon>
        <taxon>Idiomarinaceae</taxon>
        <taxon>Idiomarina</taxon>
    </lineage>
</organism>
<dbReference type="Proteomes" id="UP000014115">
    <property type="component" value="Unassembled WGS sequence"/>
</dbReference>
<dbReference type="InterPro" id="IPR042099">
    <property type="entry name" value="ANL_N_sf"/>
</dbReference>
<gene>
    <name evidence="3" type="ORF">A10D4_05926</name>
</gene>
<evidence type="ECO:0000313" key="4">
    <source>
        <dbReference type="Proteomes" id="UP000014115"/>
    </source>
</evidence>
<comment type="caution">
    <text evidence="3">The sequence shown here is derived from an EMBL/GenBank/DDBJ whole genome shotgun (WGS) entry which is preliminary data.</text>
</comment>
<dbReference type="Gene3D" id="3.30.300.30">
    <property type="match status" value="1"/>
</dbReference>
<dbReference type="InterPro" id="IPR045851">
    <property type="entry name" value="AMP-bd_C_sf"/>
</dbReference>
<dbReference type="PANTHER" id="PTHR43767">
    <property type="entry name" value="LONG-CHAIN-FATTY-ACID--COA LIGASE"/>
    <property type="match status" value="1"/>
</dbReference>
<proteinExistence type="predicted"/>
<dbReference type="PATRIC" id="fig|740709.3.peg.1210"/>
<dbReference type="InterPro" id="IPR050237">
    <property type="entry name" value="ATP-dep_AMP-bd_enzyme"/>
</dbReference>
<accession>K2KPB4</accession>
<evidence type="ECO:0000256" key="1">
    <source>
        <dbReference type="ARBA" id="ARBA00022598"/>
    </source>
</evidence>
<keyword evidence="1" id="KW-0436">Ligase</keyword>
<dbReference type="eggNOG" id="COG1022">
    <property type="taxonomic scope" value="Bacteria"/>
</dbReference>
<evidence type="ECO:0000313" key="3">
    <source>
        <dbReference type="EMBL" id="EKE84209.1"/>
    </source>
</evidence>
<dbReference type="SUPFAM" id="SSF56801">
    <property type="entry name" value="Acetyl-CoA synthetase-like"/>
    <property type="match status" value="1"/>
</dbReference>
<dbReference type="Gene3D" id="3.40.50.12780">
    <property type="entry name" value="N-terminal domain of ligase-like"/>
    <property type="match status" value="1"/>
</dbReference>
<protein>
    <submittedName>
        <fullName evidence="3">Long-chain acyl-CoA synthetase-like protein</fullName>
    </submittedName>
</protein>
<dbReference type="InterPro" id="IPR000873">
    <property type="entry name" value="AMP-dep_synth/lig_dom"/>
</dbReference>
<keyword evidence="4" id="KW-1185">Reference proteome</keyword>
<dbReference type="Pfam" id="PF23562">
    <property type="entry name" value="AMP-binding_C_3"/>
    <property type="match status" value="1"/>
</dbReference>
<name>K2KPB4_9GAMM</name>
<sequence length="509" mass="55766">MLTQLLHDRLRTWARSKPSQIALRDSQQQLSYQALWELLSQLAERFNQEPRYRLGLLASNSVQWVLIDLAATMAGRTVVPIPSFFTVAQQQALMQDADIDLLITDVASVDLLLNEQWPTAQRWSNLPGFQVYRRDYPSIASAAAKITYTSGSSAAPKGVCLADAQLQRVLVSIASIVPSQLAQRHLVTMPLAVLLENIAGVWLALYLGAEVVLPSQAELGLQGSSQLNLQQFIGCLRQHRPESLICTPQIAQVLIAATAQQQLQASDFRFIAVGGAAIATHLLQQAQALGLPLYQGYGLSECASVVALNAPGQSRLGSVGRPLPHCQVRIDDEGQIWVSGNVMQGYLNQPVAPEWWSTGDLGRLDDDGYLYVQGRCSSLLITGYGRNVSPEWIESEAASFQQWRQLLVAGDGQVGLMALITPAAGASEVDIEQALALLNRRLPDYARLIGWLATAEPFTLENGLLTSNGRIRRKAILQQYQPVIDDFYQRLSDSQGALSSRLDEASLSR</sequence>
<dbReference type="Pfam" id="PF00501">
    <property type="entry name" value="AMP-binding"/>
    <property type="match status" value="1"/>
</dbReference>
<reference evidence="3 4" key="1">
    <citation type="journal article" date="2012" name="J. Bacteriol.">
        <title>Genome Sequence of Idiomarina xiamenensis Type Strain 10-D-4.</title>
        <authorList>
            <person name="Lai Q."/>
            <person name="Wang L."/>
            <person name="Wang W."/>
            <person name="Shao Z."/>
        </authorList>
    </citation>
    <scope>NUCLEOTIDE SEQUENCE [LARGE SCALE GENOMIC DNA]</scope>
    <source>
        <strain evidence="3 4">10-D-4</strain>
    </source>
</reference>
<dbReference type="RefSeq" id="WP_008488342.1">
    <property type="nucleotide sequence ID" value="NZ_AMRG01000006.1"/>
</dbReference>
<dbReference type="AlphaFoldDB" id="K2KPB4"/>
<evidence type="ECO:0000259" key="2">
    <source>
        <dbReference type="Pfam" id="PF00501"/>
    </source>
</evidence>
<feature type="domain" description="AMP-dependent synthetase/ligase" evidence="2">
    <location>
        <begin position="11"/>
        <end position="347"/>
    </location>
</feature>
<dbReference type="PANTHER" id="PTHR43767:SF8">
    <property type="entry name" value="LONG-CHAIN-FATTY-ACID--COA LIGASE"/>
    <property type="match status" value="1"/>
</dbReference>
<dbReference type="GO" id="GO:0016874">
    <property type="term" value="F:ligase activity"/>
    <property type="evidence" value="ECO:0007669"/>
    <property type="project" value="UniProtKB-KW"/>
</dbReference>
<dbReference type="EMBL" id="AMRG01000006">
    <property type="protein sequence ID" value="EKE84209.1"/>
    <property type="molecule type" value="Genomic_DNA"/>
</dbReference>